<reference evidence="1" key="1">
    <citation type="journal article" date="2014" name="Front. Microbiol.">
        <title>High frequency of phylogenetically diverse reductive dehalogenase-homologous genes in deep subseafloor sedimentary metagenomes.</title>
        <authorList>
            <person name="Kawai M."/>
            <person name="Futagami T."/>
            <person name="Toyoda A."/>
            <person name="Takaki Y."/>
            <person name="Nishi S."/>
            <person name="Hori S."/>
            <person name="Arai W."/>
            <person name="Tsubouchi T."/>
            <person name="Morono Y."/>
            <person name="Uchiyama I."/>
            <person name="Ito T."/>
            <person name="Fujiyama A."/>
            <person name="Inagaki F."/>
            <person name="Takami H."/>
        </authorList>
    </citation>
    <scope>NUCLEOTIDE SEQUENCE</scope>
    <source>
        <strain evidence="1">Expedition CK06-06</strain>
    </source>
</reference>
<evidence type="ECO:0000313" key="1">
    <source>
        <dbReference type="EMBL" id="GAF90489.1"/>
    </source>
</evidence>
<sequence length="185" mass="21488">RGLQMPNKPQRKTKKDKVNDPVKVKAFIEELSWLLAAYSNVDFKTMPDTIRKYFSTFTKESIVMRQYISDNPNQHFLVGVLPSVLNDESLFTTNEDIAQFAKTVMKVNLLRYGKKSRYELIGTIVCETNKLNDFELTELVNALSVLANKKDKARRLIVKRREENYGWNVIIQELARENINGQNNQ</sequence>
<name>X0TBB8_9ZZZZ</name>
<dbReference type="EMBL" id="BARS01016764">
    <property type="protein sequence ID" value="GAF90489.1"/>
    <property type="molecule type" value="Genomic_DNA"/>
</dbReference>
<gene>
    <name evidence="1" type="ORF">S01H1_27521</name>
</gene>
<accession>X0TBB8</accession>
<protein>
    <submittedName>
        <fullName evidence="1">Uncharacterized protein</fullName>
    </submittedName>
</protein>
<proteinExistence type="predicted"/>
<feature type="non-terminal residue" evidence="1">
    <location>
        <position position="1"/>
    </location>
</feature>
<dbReference type="AlphaFoldDB" id="X0TBB8"/>
<comment type="caution">
    <text evidence="1">The sequence shown here is derived from an EMBL/GenBank/DDBJ whole genome shotgun (WGS) entry which is preliminary data.</text>
</comment>
<organism evidence="1">
    <name type="scientific">marine sediment metagenome</name>
    <dbReference type="NCBI Taxonomy" id="412755"/>
    <lineage>
        <taxon>unclassified sequences</taxon>
        <taxon>metagenomes</taxon>
        <taxon>ecological metagenomes</taxon>
    </lineage>
</organism>